<feature type="compositionally biased region" description="Basic and acidic residues" evidence="1">
    <location>
        <begin position="76"/>
        <end position="86"/>
    </location>
</feature>
<evidence type="ECO:0000313" key="3">
    <source>
        <dbReference type="Proteomes" id="UP000661607"/>
    </source>
</evidence>
<keyword evidence="3" id="KW-1185">Reference proteome</keyword>
<evidence type="ECO:0000256" key="1">
    <source>
        <dbReference type="SAM" id="MobiDB-lite"/>
    </source>
</evidence>
<dbReference type="RefSeq" id="WP_192781456.1">
    <property type="nucleotide sequence ID" value="NZ_BAAASY010000047.1"/>
</dbReference>
<dbReference type="EMBL" id="JADBEF010000001">
    <property type="protein sequence ID" value="MBE1557677.1"/>
    <property type="molecule type" value="Genomic_DNA"/>
</dbReference>
<accession>A0ABR9K6N0</accession>
<gene>
    <name evidence="2" type="ORF">H4W81_000456</name>
</gene>
<dbReference type="Proteomes" id="UP000661607">
    <property type="component" value="Unassembled WGS sequence"/>
</dbReference>
<organism evidence="2 3">
    <name type="scientific">Nonomuraea africana</name>
    <dbReference type="NCBI Taxonomy" id="46171"/>
    <lineage>
        <taxon>Bacteria</taxon>
        <taxon>Bacillati</taxon>
        <taxon>Actinomycetota</taxon>
        <taxon>Actinomycetes</taxon>
        <taxon>Streptosporangiales</taxon>
        <taxon>Streptosporangiaceae</taxon>
        <taxon>Nonomuraea</taxon>
    </lineage>
</organism>
<name>A0ABR9K6N0_9ACTN</name>
<evidence type="ECO:0000313" key="2">
    <source>
        <dbReference type="EMBL" id="MBE1557677.1"/>
    </source>
</evidence>
<protein>
    <submittedName>
        <fullName evidence="2">Uncharacterized protein</fullName>
    </submittedName>
</protein>
<comment type="caution">
    <text evidence="2">The sequence shown here is derived from an EMBL/GenBank/DDBJ whole genome shotgun (WGS) entry which is preliminary data.</text>
</comment>
<feature type="region of interest" description="Disordered" evidence="1">
    <location>
        <begin position="60"/>
        <end position="94"/>
    </location>
</feature>
<sequence>MKVTFDSVHALAHALRRAAKAHASDSGPDLGSNWPDWYAHHMAAFNSFGRFTHLPEPVRLEDTIATPPAAPPPDPNGDRDPNHEFVLRYASPDF</sequence>
<reference evidence="2 3" key="1">
    <citation type="submission" date="2020-10" db="EMBL/GenBank/DDBJ databases">
        <title>Sequencing the genomes of 1000 actinobacteria strains.</title>
        <authorList>
            <person name="Klenk H.-P."/>
        </authorList>
    </citation>
    <scope>NUCLEOTIDE SEQUENCE [LARGE SCALE GENOMIC DNA]</scope>
    <source>
        <strain evidence="2 3">DSM 43748</strain>
    </source>
</reference>
<proteinExistence type="predicted"/>